<organism evidence="7 8">
    <name type="scientific">Scytonema hofmannii PCC 7110</name>
    <dbReference type="NCBI Taxonomy" id="128403"/>
    <lineage>
        <taxon>Bacteria</taxon>
        <taxon>Bacillati</taxon>
        <taxon>Cyanobacteriota</taxon>
        <taxon>Cyanophyceae</taxon>
        <taxon>Nostocales</taxon>
        <taxon>Scytonemataceae</taxon>
        <taxon>Scytonema</taxon>
    </lineage>
</organism>
<protein>
    <recommendedName>
        <fullName evidence="6">Dipeptidyl-peptidase</fullName>
        <ecNumber evidence="6">3.4.14.-</ecNumber>
    </recommendedName>
</protein>
<sequence length="722" mass="82378">MKKVIFNCLLLLLCLGNKAHAVEGMWQPQQLPELEAQLKKSGLQLNPQDLTNLTSHPMAAVISLGGCTASFVSPAGLVLTNHHCAYNSIQYNSKASNNLLQKGFLAKTLGAELPASPGSRVYINVAVKNVTNAVKKSVANYQTGYESYQAITNKKKQLVRQCELDKGHRCEVYDFHGGLEYYLIKQLEIRDVRLVYAPPEGLGRFGGDIDNWRWPRHTGDFAFYRAYVDKNGHPADYSPDNVPYHPQHYLKLSRAGLNPNDFVMVLGYPGLTNRYRLAEEVEHAFGWFYPTKHKIYVTWIETINQSTANNQDAKIKYAGRVGGLNNAAKNFQGMMDSFARSHLIESKRQVELNLQQWIQSNDQLRNRYQANFTNLKALIVRQQANEKQNLPLEYLGTSDLFSIARRLYRLSKEKQKPDTEREPGYQERDFPQFQESLRRLERNFDREVDKAVWLKFIEEYTKLPSNQRIPTFDKIFGLGNKFEGQKVKIQLDAMYQGTSLTDEATRLKWMNADPKTFAASNDPFIQLAVAMFDADMVLEKENQEIEGSLQQLRPVYMEALIAYYRQLKKPVYADANKTLRVTFGRIRGYSPGDGSFYEPFTTLRGITEKYTGAEPFDAPKEQLEFIEKKNYGRYYNRALDSVAVNFLSDLDITGGNSGSPTLNSKGELVGLAFDGIYETIISNWEFTKNASAIHVDITYMLWVMEYLDKAGNLLDEMTVKGK</sequence>
<evidence type="ECO:0000313" key="8">
    <source>
        <dbReference type="Proteomes" id="UP000076925"/>
    </source>
</evidence>
<evidence type="ECO:0000256" key="3">
    <source>
        <dbReference type="ARBA" id="ARBA00022670"/>
    </source>
</evidence>
<accession>A0A139WY59</accession>
<evidence type="ECO:0000256" key="2">
    <source>
        <dbReference type="ARBA" id="ARBA00022438"/>
    </source>
</evidence>
<feature type="chain" id="PRO_5023157424" description="Dipeptidyl-peptidase" evidence="6">
    <location>
        <begin position="22"/>
        <end position="722"/>
    </location>
</feature>
<dbReference type="PANTHER" id="PTHR38469">
    <property type="entry name" value="PERIPLASMIC PEPTIDASE SUBFAMILY S1B"/>
    <property type="match status" value="1"/>
</dbReference>
<dbReference type="InterPro" id="IPR019500">
    <property type="entry name" value="Pep_S46"/>
</dbReference>
<evidence type="ECO:0000256" key="5">
    <source>
        <dbReference type="ARBA" id="ARBA00022801"/>
    </source>
</evidence>
<reference evidence="7 8" key="1">
    <citation type="journal article" date="2013" name="Genome Biol. Evol.">
        <title>Genomes of Stigonematalean cyanobacteria (subsection V) and the evolution of oxygenic photosynthesis from prokaryotes to plastids.</title>
        <authorList>
            <person name="Dagan T."/>
            <person name="Roettger M."/>
            <person name="Stucken K."/>
            <person name="Landan G."/>
            <person name="Koch R."/>
            <person name="Major P."/>
            <person name="Gould S.B."/>
            <person name="Goremykin V.V."/>
            <person name="Rippka R."/>
            <person name="Tandeau de Marsac N."/>
            <person name="Gugger M."/>
            <person name="Lockhart P.J."/>
            <person name="Allen J.F."/>
            <person name="Brune I."/>
            <person name="Maus I."/>
            <person name="Puhler A."/>
            <person name="Martin W.F."/>
        </authorList>
    </citation>
    <scope>NUCLEOTIDE SEQUENCE [LARGE SCALE GENOMIC DNA]</scope>
    <source>
        <strain evidence="7 8">PCC 7110</strain>
    </source>
</reference>
<dbReference type="OrthoDB" id="9805367at2"/>
<dbReference type="PANTHER" id="PTHR38469:SF1">
    <property type="entry name" value="PERIPLASMIC PEPTIDASE SUBFAMILY S1B"/>
    <property type="match status" value="1"/>
</dbReference>
<keyword evidence="8" id="KW-1185">Reference proteome</keyword>
<dbReference type="SUPFAM" id="SSF50494">
    <property type="entry name" value="Trypsin-like serine proteases"/>
    <property type="match status" value="1"/>
</dbReference>
<keyword evidence="6" id="KW-0720">Serine protease</keyword>
<dbReference type="GO" id="GO:0043171">
    <property type="term" value="P:peptide catabolic process"/>
    <property type="evidence" value="ECO:0007669"/>
    <property type="project" value="UniProtKB-UniRule"/>
</dbReference>
<evidence type="ECO:0000313" key="7">
    <source>
        <dbReference type="EMBL" id="KYC37379.1"/>
    </source>
</evidence>
<dbReference type="EMBL" id="ANNX02000047">
    <property type="protein sequence ID" value="KYC37379.1"/>
    <property type="molecule type" value="Genomic_DNA"/>
</dbReference>
<evidence type="ECO:0000256" key="6">
    <source>
        <dbReference type="RuleBase" id="RU366067"/>
    </source>
</evidence>
<comment type="caution">
    <text evidence="7">The sequence shown here is derived from an EMBL/GenBank/DDBJ whole genome shotgun (WGS) entry which is preliminary data.</text>
</comment>
<name>A0A139WY59_9CYAN</name>
<dbReference type="InterPro" id="IPR009003">
    <property type="entry name" value="Peptidase_S1_PA"/>
</dbReference>
<comment type="function">
    <text evidence="6">Catalyzes the removal of dipeptides from the N-terminus of oligopeptides.</text>
</comment>
<evidence type="ECO:0000256" key="4">
    <source>
        <dbReference type="ARBA" id="ARBA00022729"/>
    </source>
</evidence>
<dbReference type="Gene3D" id="2.40.10.10">
    <property type="entry name" value="Trypsin-like serine proteases"/>
    <property type="match status" value="1"/>
</dbReference>
<keyword evidence="5 6" id="KW-0378">Hydrolase</keyword>
<dbReference type="GO" id="GO:0008239">
    <property type="term" value="F:dipeptidyl-peptidase activity"/>
    <property type="evidence" value="ECO:0007669"/>
    <property type="project" value="UniProtKB-UniRule"/>
</dbReference>
<keyword evidence="4 6" id="KW-0732">Signal</keyword>
<proteinExistence type="inferred from homology"/>
<dbReference type="EC" id="3.4.14.-" evidence="6"/>
<dbReference type="GO" id="GO:0006508">
    <property type="term" value="P:proteolysis"/>
    <property type="evidence" value="ECO:0007669"/>
    <property type="project" value="UniProtKB-KW"/>
</dbReference>
<dbReference type="RefSeq" id="WP_017747412.1">
    <property type="nucleotide sequence ID" value="NZ_KQ976354.1"/>
</dbReference>
<feature type="signal peptide" evidence="6">
    <location>
        <begin position="1"/>
        <end position="21"/>
    </location>
</feature>
<gene>
    <name evidence="7" type="ORF">WA1_48120</name>
</gene>
<comment type="similarity">
    <text evidence="1 6">Belongs to the peptidase S46 family.</text>
</comment>
<dbReference type="Proteomes" id="UP000076925">
    <property type="component" value="Unassembled WGS sequence"/>
</dbReference>
<evidence type="ECO:0000256" key="1">
    <source>
        <dbReference type="ARBA" id="ARBA00010491"/>
    </source>
</evidence>
<dbReference type="GO" id="GO:0070009">
    <property type="term" value="F:serine-type aminopeptidase activity"/>
    <property type="evidence" value="ECO:0007669"/>
    <property type="project" value="UniProtKB-UniRule"/>
</dbReference>
<dbReference type="Pfam" id="PF10459">
    <property type="entry name" value="Peptidase_S46"/>
    <property type="match status" value="1"/>
</dbReference>
<keyword evidence="2 6" id="KW-0031">Aminopeptidase</keyword>
<dbReference type="AlphaFoldDB" id="A0A139WY59"/>
<dbReference type="InterPro" id="IPR043504">
    <property type="entry name" value="Peptidase_S1_PA_chymotrypsin"/>
</dbReference>
<keyword evidence="3 6" id="KW-0645">Protease</keyword>
<dbReference type="STRING" id="128403.WA1_48120"/>